<gene>
    <name evidence="6" type="ORF">EVOR1521_LOCUS24840</name>
</gene>
<dbReference type="InterPro" id="IPR009050">
    <property type="entry name" value="Globin-like_sf"/>
</dbReference>
<dbReference type="Gene3D" id="1.10.490.10">
    <property type="entry name" value="Globins"/>
    <property type="match status" value="1"/>
</dbReference>
<dbReference type="GO" id="GO:0020037">
    <property type="term" value="F:heme binding"/>
    <property type="evidence" value="ECO:0007669"/>
    <property type="project" value="InterPro"/>
</dbReference>
<evidence type="ECO:0000313" key="7">
    <source>
        <dbReference type="Proteomes" id="UP001178507"/>
    </source>
</evidence>
<keyword evidence="2" id="KW-0349">Heme</keyword>
<feature type="region of interest" description="Disordered" evidence="5">
    <location>
        <begin position="161"/>
        <end position="341"/>
    </location>
</feature>
<evidence type="ECO:0000256" key="4">
    <source>
        <dbReference type="ARBA" id="ARBA00023004"/>
    </source>
</evidence>
<dbReference type="SUPFAM" id="SSF46458">
    <property type="entry name" value="Globin-like"/>
    <property type="match status" value="1"/>
</dbReference>
<sequence length="387" mass="43369">MPVNVGHHVISTKGGPESVYSRLGGLPALETFVNGFYDLMATDKDTKKFFENRNLENLKRRTVDYLGGLWGGDAYRGPDLFLAHTGLGVTTKTFDVMMKCAEKQLKIQKVASTVSGEILSDLRGMREPLCDPTGRLAKVYNEKNLALGDPFDDAANRAAFQERQRKDEERRQKLAEFRKKKKEQEEKEKSAKEAKGKKTKGSKEATQAESTMELVEPAEEKEPSECGSEGSEDSAMNAHLTLLKGSKEKPSEEQQKENKEKGSKEEKDKKKEKKGAKKYDPVKTSQVILRAKIEKLQPAQARSMDSTAETTMDGGRSDRSEGKMTRQMTDSDEWSIDEDLPATPAQSAVFCELMDWRVRGGHFSEDVGEVEGFEAPKRSKQRVMLEL</sequence>
<protein>
    <submittedName>
        <fullName evidence="6">Uncharacterized protein</fullName>
    </submittedName>
</protein>
<keyword evidence="1" id="KW-0813">Transport</keyword>
<evidence type="ECO:0000256" key="2">
    <source>
        <dbReference type="ARBA" id="ARBA00022617"/>
    </source>
</evidence>
<feature type="compositionally biased region" description="Basic and acidic residues" evidence="5">
    <location>
        <begin position="315"/>
        <end position="324"/>
    </location>
</feature>
<dbReference type="Pfam" id="PF01152">
    <property type="entry name" value="Bac_globin"/>
    <property type="match status" value="1"/>
</dbReference>
<feature type="compositionally biased region" description="Basic and acidic residues" evidence="5">
    <location>
        <begin position="245"/>
        <end position="269"/>
    </location>
</feature>
<dbReference type="InterPro" id="IPR001486">
    <property type="entry name" value="Hemoglobin_trunc"/>
</dbReference>
<feature type="compositionally biased region" description="Basic and acidic residues" evidence="5">
    <location>
        <begin position="161"/>
        <end position="196"/>
    </location>
</feature>
<dbReference type="CDD" id="cd00454">
    <property type="entry name" value="TrHb1_N"/>
    <property type="match status" value="1"/>
</dbReference>
<reference evidence="6" key="1">
    <citation type="submission" date="2023-08" db="EMBL/GenBank/DDBJ databases">
        <authorList>
            <person name="Chen Y."/>
            <person name="Shah S."/>
            <person name="Dougan E. K."/>
            <person name="Thang M."/>
            <person name="Chan C."/>
        </authorList>
    </citation>
    <scope>NUCLEOTIDE SEQUENCE</scope>
</reference>
<comment type="caution">
    <text evidence="6">The sequence shown here is derived from an EMBL/GenBank/DDBJ whole genome shotgun (WGS) entry which is preliminary data.</text>
</comment>
<dbReference type="GO" id="GO:0046872">
    <property type="term" value="F:metal ion binding"/>
    <property type="evidence" value="ECO:0007669"/>
    <property type="project" value="UniProtKB-KW"/>
</dbReference>
<dbReference type="InterPro" id="IPR012292">
    <property type="entry name" value="Globin/Proto"/>
</dbReference>
<dbReference type="Proteomes" id="UP001178507">
    <property type="component" value="Unassembled WGS sequence"/>
</dbReference>
<keyword evidence="4" id="KW-0408">Iron</keyword>
<organism evidence="6 7">
    <name type="scientific">Effrenium voratum</name>
    <dbReference type="NCBI Taxonomy" id="2562239"/>
    <lineage>
        <taxon>Eukaryota</taxon>
        <taxon>Sar</taxon>
        <taxon>Alveolata</taxon>
        <taxon>Dinophyceae</taxon>
        <taxon>Suessiales</taxon>
        <taxon>Symbiodiniaceae</taxon>
        <taxon>Effrenium</taxon>
    </lineage>
</organism>
<keyword evidence="7" id="KW-1185">Reference proteome</keyword>
<evidence type="ECO:0000256" key="5">
    <source>
        <dbReference type="SAM" id="MobiDB-lite"/>
    </source>
</evidence>
<keyword evidence="3" id="KW-0479">Metal-binding</keyword>
<evidence type="ECO:0000256" key="3">
    <source>
        <dbReference type="ARBA" id="ARBA00022723"/>
    </source>
</evidence>
<accession>A0AA36NFW6</accession>
<evidence type="ECO:0000313" key="6">
    <source>
        <dbReference type="EMBL" id="CAJ1401751.1"/>
    </source>
</evidence>
<proteinExistence type="predicted"/>
<dbReference type="AlphaFoldDB" id="A0AA36NFW6"/>
<feature type="compositionally biased region" description="Acidic residues" evidence="5">
    <location>
        <begin position="330"/>
        <end position="340"/>
    </location>
</feature>
<dbReference type="GO" id="GO:0019825">
    <property type="term" value="F:oxygen binding"/>
    <property type="evidence" value="ECO:0007669"/>
    <property type="project" value="InterPro"/>
</dbReference>
<evidence type="ECO:0000256" key="1">
    <source>
        <dbReference type="ARBA" id="ARBA00022448"/>
    </source>
</evidence>
<name>A0AA36NFW6_9DINO</name>
<dbReference type="EMBL" id="CAUJNA010003429">
    <property type="protein sequence ID" value="CAJ1401751.1"/>
    <property type="molecule type" value="Genomic_DNA"/>
</dbReference>